<feature type="chain" id="PRO_5021032933" description="Secreted protein" evidence="2">
    <location>
        <begin position="27"/>
        <end position="180"/>
    </location>
</feature>
<name>A0A4R0IXD7_9ACTN</name>
<sequence>MRLLRALAVPATVVLLLTCGPNQATAATSQATGATAVAQAADTDGDTDDGDTGTLTNPTTATAVAPAAMSTAGYSYTAPVDHCILFAAEIGATCHQWVGDDQWVIDGDANGWAAVVHVQTNYGKDRYCQALPAAQGWGKCNYDHIEGKCVRWQMYELKDGDTRNFTPWSAWYGTQYGYPC</sequence>
<proteinExistence type="predicted"/>
<protein>
    <recommendedName>
        <fullName evidence="5">Secreted protein</fullName>
    </recommendedName>
</protein>
<evidence type="ECO:0000256" key="1">
    <source>
        <dbReference type="SAM" id="MobiDB-lite"/>
    </source>
</evidence>
<gene>
    <name evidence="3" type="ORF">E0H50_11525</name>
</gene>
<dbReference type="OrthoDB" id="3830608at2"/>
<dbReference type="AlphaFoldDB" id="A0A4R0IXD7"/>
<reference evidence="3 4" key="1">
    <citation type="submission" date="2019-02" db="EMBL/GenBank/DDBJ databases">
        <title>Kribbella capetownensis sp. nov. and Kribbella speibonae sp. nov., isolated from soil.</title>
        <authorList>
            <person name="Curtis S.M."/>
            <person name="Norton I."/>
            <person name="Everest G.J."/>
            <person name="Meyers P.R."/>
        </authorList>
    </citation>
    <scope>NUCLEOTIDE SEQUENCE [LARGE SCALE GENOMIC DNA]</scope>
    <source>
        <strain evidence="3 4">DSM 27082</strain>
    </source>
</reference>
<comment type="caution">
    <text evidence="3">The sequence shown here is derived from an EMBL/GenBank/DDBJ whole genome shotgun (WGS) entry which is preliminary data.</text>
</comment>
<dbReference type="RefSeq" id="WP_131286850.1">
    <property type="nucleotide sequence ID" value="NZ_SJKA01000003.1"/>
</dbReference>
<keyword evidence="2" id="KW-0732">Signal</keyword>
<organism evidence="3 4">
    <name type="scientific">Kribbella sindirgiensis</name>
    <dbReference type="NCBI Taxonomy" id="1124744"/>
    <lineage>
        <taxon>Bacteria</taxon>
        <taxon>Bacillati</taxon>
        <taxon>Actinomycetota</taxon>
        <taxon>Actinomycetes</taxon>
        <taxon>Propionibacteriales</taxon>
        <taxon>Kribbellaceae</taxon>
        <taxon>Kribbella</taxon>
    </lineage>
</organism>
<accession>A0A4R0IXD7</accession>
<evidence type="ECO:0000256" key="2">
    <source>
        <dbReference type="SAM" id="SignalP"/>
    </source>
</evidence>
<feature type="region of interest" description="Disordered" evidence="1">
    <location>
        <begin position="38"/>
        <end position="58"/>
    </location>
</feature>
<dbReference type="Proteomes" id="UP000292695">
    <property type="component" value="Unassembled WGS sequence"/>
</dbReference>
<evidence type="ECO:0000313" key="3">
    <source>
        <dbReference type="EMBL" id="TCC37274.1"/>
    </source>
</evidence>
<evidence type="ECO:0000313" key="4">
    <source>
        <dbReference type="Proteomes" id="UP000292695"/>
    </source>
</evidence>
<feature type="signal peptide" evidence="2">
    <location>
        <begin position="1"/>
        <end position="26"/>
    </location>
</feature>
<dbReference type="EMBL" id="SJKA01000003">
    <property type="protein sequence ID" value="TCC37274.1"/>
    <property type="molecule type" value="Genomic_DNA"/>
</dbReference>
<keyword evidence="4" id="KW-1185">Reference proteome</keyword>
<evidence type="ECO:0008006" key="5">
    <source>
        <dbReference type="Google" id="ProtNLM"/>
    </source>
</evidence>